<evidence type="ECO:0000256" key="4">
    <source>
        <dbReference type="ARBA" id="ARBA00023002"/>
    </source>
</evidence>
<evidence type="ECO:0000259" key="5">
    <source>
        <dbReference type="Pfam" id="PF01266"/>
    </source>
</evidence>
<dbReference type="Gene3D" id="3.30.9.10">
    <property type="entry name" value="D-Amino Acid Oxidase, subunit A, domain 2"/>
    <property type="match status" value="1"/>
</dbReference>
<proteinExistence type="inferred from homology"/>
<dbReference type="RefSeq" id="WP_343945862.1">
    <property type="nucleotide sequence ID" value="NZ_BAAAHP010000231.1"/>
</dbReference>
<keyword evidence="4" id="KW-0560">Oxidoreductase</keyword>
<dbReference type="SUPFAM" id="SSF54373">
    <property type="entry name" value="FAD-linked reductases, C-terminal domain"/>
    <property type="match status" value="1"/>
</dbReference>
<dbReference type="Pfam" id="PF01266">
    <property type="entry name" value="DAO"/>
    <property type="match status" value="1"/>
</dbReference>
<dbReference type="Proteomes" id="UP001499967">
    <property type="component" value="Unassembled WGS sequence"/>
</dbReference>
<evidence type="ECO:0000256" key="3">
    <source>
        <dbReference type="ARBA" id="ARBA00022630"/>
    </source>
</evidence>
<feature type="domain" description="FAD dependent oxidoreductase" evidence="5">
    <location>
        <begin position="2"/>
        <end position="344"/>
    </location>
</feature>
<sequence>MRVVVIGSGIAGASCAYHLARRGVSVVVVDDARPGVATDAGAGIVSSWASADEAVFALAAPASAYYPELVAALAEDTAEPTSYSVVGFLVTDPDPAALGEVQRRAAARAAQHPAAGTVSLLDPPQAGELFPPLDPGLAAVHVSGGARVDGRQLRAAQIDAARRRGAELRTGTAVPSAEGVRVDGEPLGADAVVVAAGAWSGELAAALGAQLPVAPQRGQITHLGLGDDHDTASWPTVSPHGTGHYLLAFPGGRVVVGATRETGSGFDHRVTAAGQLEVLDHALTVAPGLCDATFLETRVGFRPATPDGLPVLGPLPDHPRVVLATGFGHLGLTLAPLAGALVAATVLGETPLVDVRPYGPERFATAG</sequence>
<dbReference type="InterPro" id="IPR006076">
    <property type="entry name" value="FAD-dep_OxRdtase"/>
</dbReference>
<dbReference type="PANTHER" id="PTHR13847:SF286">
    <property type="entry name" value="D-AMINO ACID DEHYDROGENASE"/>
    <property type="match status" value="1"/>
</dbReference>
<evidence type="ECO:0000313" key="7">
    <source>
        <dbReference type="Proteomes" id="UP001499967"/>
    </source>
</evidence>
<comment type="cofactor">
    <cofactor evidence="1">
        <name>FAD</name>
        <dbReference type="ChEBI" id="CHEBI:57692"/>
    </cofactor>
</comment>
<evidence type="ECO:0000256" key="1">
    <source>
        <dbReference type="ARBA" id="ARBA00001974"/>
    </source>
</evidence>
<dbReference type="EMBL" id="BAAAHP010000231">
    <property type="protein sequence ID" value="GAA0901476.1"/>
    <property type="molecule type" value="Genomic_DNA"/>
</dbReference>
<dbReference type="PROSITE" id="PS51257">
    <property type="entry name" value="PROKAR_LIPOPROTEIN"/>
    <property type="match status" value="1"/>
</dbReference>
<comment type="caution">
    <text evidence="6">The sequence shown here is derived from an EMBL/GenBank/DDBJ whole genome shotgun (WGS) entry which is preliminary data.</text>
</comment>
<name>A0ABN1NBY7_9PSEU</name>
<keyword evidence="7" id="KW-1185">Reference proteome</keyword>
<evidence type="ECO:0000313" key="6">
    <source>
        <dbReference type="EMBL" id="GAA0901476.1"/>
    </source>
</evidence>
<keyword evidence="3" id="KW-0285">Flavoprotein</keyword>
<comment type="similarity">
    <text evidence="2">Belongs to the DadA oxidoreductase family.</text>
</comment>
<dbReference type="Gene3D" id="3.50.50.60">
    <property type="entry name" value="FAD/NAD(P)-binding domain"/>
    <property type="match status" value="1"/>
</dbReference>
<organism evidence="6 7">
    <name type="scientific">Pseudonocardia zijingensis</name>
    <dbReference type="NCBI Taxonomy" id="153376"/>
    <lineage>
        <taxon>Bacteria</taxon>
        <taxon>Bacillati</taxon>
        <taxon>Actinomycetota</taxon>
        <taxon>Actinomycetes</taxon>
        <taxon>Pseudonocardiales</taxon>
        <taxon>Pseudonocardiaceae</taxon>
        <taxon>Pseudonocardia</taxon>
    </lineage>
</organism>
<accession>A0ABN1NBY7</accession>
<reference evidence="6 7" key="1">
    <citation type="journal article" date="2019" name="Int. J. Syst. Evol. Microbiol.">
        <title>The Global Catalogue of Microorganisms (GCM) 10K type strain sequencing project: providing services to taxonomists for standard genome sequencing and annotation.</title>
        <authorList>
            <consortium name="The Broad Institute Genomics Platform"/>
            <consortium name="The Broad Institute Genome Sequencing Center for Infectious Disease"/>
            <person name="Wu L."/>
            <person name="Ma J."/>
        </authorList>
    </citation>
    <scope>NUCLEOTIDE SEQUENCE [LARGE SCALE GENOMIC DNA]</scope>
    <source>
        <strain evidence="6 7">JCM 11117</strain>
    </source>
</reference>
<dbReference type="SUPFAM" id="SSF51905">
    <property type="entry name" value="FAD/NAD(P)-binding domain"/>
    <property type="match status" value="1"/>
</dbReference>
<evidence type="ECO:0000256" key="2">
    <source>
        <dbReference type="ARBA" id="ARBA00009410"/>
    </source>
</evidence>
<dbReference type="InterPro" id="IPR036188">
    <property type="entry name" value="FAD/NAD-bd_sf"/>
</dbReference>
<protein>
    <submittedName>
        <fullName evidence="6">FAD-dependent oxidoreductase</fullName>
    </submittedName>
</protein>
<gene>
    <name evidence="6" type="ORF">GCM10009559_68150</name>
</gene>
<dbReference type="PANTHER" id="PTHR13847">
    <property type="entry name" value="SARCOSINE DEHYDROGENASE-RELATED"/>
    <property type="match status" value="1"/>
</dbReference>